<accession>A0AAD5IWG2</accession>
<dbReference type="Proteomes" id="UP001064489">
    <property type="component" value="Chromosome 5"/>
</dbReference>
<protein>
    <submittedName>
        <fullName evidence="1">Uncharacterized protein</fullName>
    </submittedName>
</protein>
<gene>
    <name evidence="1" type="ORF">LWI28_028709</name>
</gene>
<evidence type="ECO:0000313" key="1">
    <source>
        <dbReference type="EMBL" id="KAI9178624.1"/>
    </source>
</evidence>
<reference evidence="1" key="1">
    <citation type="journal article" date="2022" name="Plant J.">
        <title>Strategies of tolerance reflected in two North American maple genomes.</title>
        <authorList>
            <person name="McEvoy S.L."/>
            <person name="Sezen U.U."/>
            <person name="Trouern-Trend A."/>
            <person name="McMahon S.M."/>
            <person name="Schaberg P.G."/>
            <person name="Yang J."/>
            <person name="Wegrzyn J.L."/>
            <person name="Swenson N.G."/>
        </authorList>
    </citation>
    <scope>NUCLEOTIDE SEQUENCE</scope>
    <source>
        <strain evidence="1">91603</strain>
    </source>
</reference>
<organism evidence="1 2">
    <name type="scientific">Acer negundo</name>
    <name type="common">Box elder</name>
    <dbReference type="NCBI Taxonomy" id="4023"/>
    <lineage>
        <taxon>Eukaryota</taxon>
        <taxon>Viridiplantae</taxon>
        <taxon>Streptophyta</taxon>
        <taxon>Embryophyta</taxon>
        <taxon>Tracheophyta</taxon>
        <taxon>Spermatophyta</taxon>
        <taxon>Magnoliopsida</taxon>
        <taxon>eudicotyledons</taxon>
        <taxon>Gunneridae</taxon>
        <taxon>Pentapetalae</taxon>
        <taxon>rosids</taxon>
        <taxon>malvids</taxon>
        <taxon>Sapindales</taxon>
        <taxon>Sapindaceae</taxon>
        <taxon>Hippocastanoideae</taxon>
        <taxon>Acereae</taxon>
        <taxon>Acer</taxon>
    </lineage>
</organism>
<dbReference type="EMBL" id="JAJSOW010000102">
    <property type="protein sequence ID" value="KAI9178624.1"/>
    <property type="molecule type" value="Genomic_DNA"/>
</dbReference>
<sequence length="211" mass="23220">MVSGTLTEEKSSIPADLNQLLNEFAHVFKAPKQLPPTRPHDHQINLQLDQGPVSVRPYRYPYYQKTEIEKMVRNDNEGSEGDAEDVEPFRTVIDESASLLKGERGNLGVDLLDLLRGLDGGDGVEVGGAVGEGGGERVGREFEVMFRVGTDPDKGSIDATTFKLHKRENSIGYLRSNTIDIGSRVETQLKKINADREAMQAPGESKGIRRG</sequence>
<keyword evidence="2" id="KW-1185">Reference proteome</keyword>
<evidence type="ECO:0000313" key="2">
    <source>
        <dbReference type="Proteomes" id="UP001064489"/>
    </source>
</evidence>
<name>A0AAD5IWG2_ACENE</name>
<comment type="caution">
    <text evidence="1">The sequence shown here is derived from an EMBL/GenBank/DDBJ whole genome shotgun (WGS) entry which is preliminary data.</text>
</comment>
<proteinExistence type="predicted"/>
<dbReference type="AlphaFoldDB" id="A0AAD5IWG2"/>
<reference evidence="1" key="2">
    <citation type="submission" date="2023-02" db="EMBL/GenBank/DDBJ databases">
        <authorList>
            <person name="Swenson N.G."/>
            <person name="Wegrzyn J.L."/>
            <person name="Mcevoy S.L."/>
        </authorList>
    </citation>
    <scope>NUCLEOTIDE SEQUENCE</scope>
    <source>
        <strain evidence="1">91603</strain>
        <tissue evidence="1">Leaf</tissue>
    </source>
</reference>